<dbReference type="Pfam" id="PF10996">
    <property type="entry name" value="Beta-Casp"/>
    <property type="match status" value="1"/>
</dbReference>
<proteinExistence type="inferred from homology"/>
<evidence type="ECO:0000259" key="3">
    <source>
        <dbReference type="SMART" id="SM01027"/>
    </source>
</evidence>
<evidence type="ECO:0000313" key="5">
    <source>
        <dbReference type="Proteomes" id="UP001311799"/>
    </source>
</evidence>
<dbReference type="InterPro" id="IPR036866">
    <property type="entry name" value="RibonucZ/Hydroxyglut_hydro"/>
</dbReference>
<dbReference type="PANTHER" id="PTHR45922">
    <property type="entry name" value="CLEAVAGE AND POLYADENYLATION SPECIFICITY FACTOR SUBUNIT 2"/>
    <property type="match status" value="1"/>
</dbReference>
<dbReference type="Gene3D" id="3.40.50.10890">
    <property type="match status" value="1"/>
</dbReference>
<feature type="region of interest" description="Disordered" evidence="2">
    <location>
        <begin position="574"/>
        <end position="593"/>
    </location>
</feature>
<dbReference type="Gene3D" id="3.60.15.10">
    <property type="entry name" value="Ribonuclease Z/Hydroxyacylglutathione hydrolase-like"/>
    <property type="match status" value="1"/>
</dbReference>
<feature type="compositionally biased region" description="Basic and acidic residues" evidence="2">
    <location>
        <begin position="574"/>
        <end position="586"/>
    </location>
</feature>
<organism evidence="4 5">
    <name type="scientific">Cryptosporidium xiaoi</name>
    <dbReference type="NCBI Taxonomy" id="659607"/>
    <lineage>
        <taxon>Eukaryota</taxon>
        <taxon>Sar</taxon>
        <taxon>Alveolata</taxon>
        <taxon>Apicomplexa</taxon>
        <taxon>Conoidasida</taxon>
        <taxon>Coccidia</taxon>
        <taxon>Eucoccidiorida</taxon>
        <taxon>Eimeriorina</taxon>
        <taxon>Cryptosporidiidae</taxon>
        <taxon>Cryptosporidium</taxon>
    </lineage>
</organism>
<protein>
    <recommendedName>
        <fullName evidence="1">Cleavage and polyadenylation specificity factor subunit 2</fullName>
    </recommendedName>
    <alternativeName>
        <fullName evidence="1">Cleavage and polyadenylation specificity factor 100 kDa subunit</fullName>
    </alternativeName>
</protein>
<sequence length="1304" mass="147573">MLNVSTRPIVNSESIKGNALRINKCLIWFDFGIENELKYDKSLLNDIELPHIILLTNYTKKSIGGLPLLNQILKERRVSHKIPIICTEPVFRFGNNVLLDIIKSMSIRDQERGVQYTCSADNSKPGFLQLPYSSEDVEGILSDNVCRLRYYQSFNIQLFENKEESSATSGNASTSRLKSIVLKALPSGVELGSTIWSVTVNTELGSWEFAYVNETVSHPYWHVTPSDICRLNKPDVLLYGFNIKYGNMNNINYFNTKKFTNRVVHIQKLINMLLYYLKKNKNGTILIPVQLDSLLLELLCYIDAIWSKNNILFPVFIVSPLIKSFMLSVKTLIEWMSLDIRTEFCNSRYNPFHNLKNIYYETNLRNIRNDNILKLPKIIFSFPESLDYGYSRELFTELSSNEDNTVIFLKEPEKDTFAYYIWSKENEFNIKAGSVNTDNLNIASSNEDVSVNNVQNPSFRKVNSNVFEDESCKSYNIELPMVKFIQYRQDELYAMYLSYKDSNEEANGNDVIGEANNEANNHINSSSSINDADNNNICTNTSLELNVIEDKHKNKLENLSDSLSLDKVSDFKTDSEMTRGENRMGDDDSNSENDVLISKNIKDTIEYKKNQSVSSSIQDKIENLRSKLVPVNVDHDITTNITEQNNGSNQTIVNHNQAVSNAGFAGNNNGILNNAYLNIKKDDYGCLLDNNTLYSIIGSWKDASSDVDISSYYNLNSDDIDMIRGDFSNNPHGNIKNNNVNVGNHDHSDAVDNKRVLVPRRRRITIDGEDNREYDNDIKGVYGSNNDGVIIRKSMFGIGNDYNCIDGNKQDFGQFGLVKNERLMDNRNNGIFGTKINNKNSINNNNSGDNSINRRINVGISINGSSNSSNVNIGSNGNNTSVGNNSINEMSNLGGCSNNNINNNSGGCSNSSNSGSSNSSNVGGLIQISSIDSTSSINFNTNNIPEWRMHYRQLIGGNEPYKTTFEKGKLEIRCRVVFICGLELENNISSLLPLLNSSNIKLMVLLSNCRNNIEENILNYYKSLIMSIPNSPDNIVNPNYNDNGLIEFSMGKSMNSVKFDDSIWEDASTGTFQLINDYSSPSAALIESNNNYDSMSNYYALFRLNNLTAKLVNRSQEDMRKDENKAEYDREFVIYRENDSFLSNVSCDQNDDSTNINCNSPYSVLKRIIESTKYKNKRGRSKKFQKEMLLSNSRGLRHIISEFRKQNPIPMINISPNEGIISVNNAVALSSVNNKNVDSIFKNKYQGVGNEDNKCGSKHHFNLKRGDKFENKSNSSVNVWNLHSTLHPYYYIARGILRNQFAIL</sequence>
<dbReference type="Pfam" id="PF16661">
    <property type="entry name" value="Lactamase_B_6"/>
    <property type="match status" value="1"/>
</dbReference>
<dbReference type="GO" id="GO:0005847">
    <property type="term" value="C:mRNA cleavage and polyadenylation specificity factor complex"/>
    <property type="evidence" value="ECO:0007669"/>
    <property type="project" value="InterPro"/>
</dbReference>
<keyword evidence="1" id="KW-0507">mRNA processing</keyword>
<evidence type="ECO:0000256" key="1">
    <source>
        <dbReference type="RuleBase" id="RU365006"/>
    </source>
</evidence>
<dbReference type="Proteomes" id="UP001311799">
    <property type="component" value="Unassembled WGS sequence"/>
</dbReference>
<dbReference type="GO" id="GO:0003723">
    <property type="term" value="F:RNA binding"/>
    <property type="evidence" value="ECO:0007669"/>
    <property type="project" value="UniProtKB-KW"/>
</dbReference>
<dbReference type="InterPro" id="IPR001279">
    <property type="entry name" value="Metallo-B-lactamas"/>
</dbReference>
<dbReference type="PANTHER" id="PTHR45922:SF1">
    <property type="entry name" value="CLEAVAGE AND POLYADENYLATION SPECIFICITY FACTOR SUBUNIT 2"/>
    <property type="match status" value="1"/>
</dbReference>
<dbReference type="InterPro" id="IPR027075">
    <property type="entry name" value="CPSF2"/>
</dbReference>
<comment type="subcellular location">
    <subcellularLocation>
        <location evidence="1">Nucleus</location>
    </subcellularLocation>
</comment>
<keyword evidence="1" id="KW-0539">Nucleus</keyword>
<dbReference type="SUPFAM" id="SSF56281">
    <property type="entry name" value="Metallo-hydrolase/oxidoreductase"/>
    <property type="match status" value="1"/>
</dbReference>
<feature type="domain" description="Beta-Casp" evidence="3">
    <location>
        <begin position="295"/>
        <end position="421"/>
    </location>
</feature>
<keyword evidence="5" id="KW-1185">Reference proteome</keyword>
<evidence type="ECO:0000313" key="4">
    <source>
        <dbReference type="EMBL" id="KAK6589688.1"/>
    </source>
</evidence>
<dbReference type="EMBL" id="JAWDEY010000011">
    <property type="protein sequence ID" value="KAK6589688.1"/>
    <property type="molecule type" value="Genomic_DNA"/>
</dbReference>
<comment type="similarity">
    <text evidence="1">Belongs to the metallo-beta-lactamase superfamily. RNA-metabolizing metallo-beta-lactamase-like family. CPSF2/YSH1 subfamily.</text>
</comment>
<dbReference type="SMART" id="SM01027">
    <property type="entry name" value="Beta-Casp"/>
    <property type="match status" value="1"/>
</dbReference>
<dbReference type="InterPro" id="IPR022712">
    <property type="entry name" value="Beta_Casp"/>
</dbReference>
<accession>A0AAV9XY81</accession>
<reference evidence="4 5" key="1">
    <citation type="submission" date="2023-10" db="EMBL/GenBank/DDBJ databases">
        <title>Comparative genomics analysis reveals potential genetic determinants of host preference in Cryptosporidium xiaoi.</title>
        <authorList>
            <person name="Xiao L."/>
            <person name="Li J."/>
        </authorList>
    </citation>
    <scope>NUCLEOTIDE SEQUENCE [LARGE SCALE GENOMIC DNA]</scope>
    <source>
        <strain evidence="4 5">52996</strain>
    </source>
</reference>
<comment type="caution">
    <text evidence="4">The sequence shown here is derived from an EMBL/GenBank/DDBJ whole genome shotgun (WGS) entry which is preliminary data.</text>
</comment>
<gene>
    <name evidence="4" type="ORF">RS030_148</name>
</gene>
<name>A0AAV9XY81_9CRYT</name>
<dbReference type="GO" id="GO:0006398">
    <property type="term" value="P:mRNA 3'-end processing by stem-loop binding and cleavage"/>
    <property type="evidence" value="ECO:0007669"/>
    <property type="project" value="InterPro"/>
</dbReference>
<evidence type="ECO:0000256" key="2">
    <source>
        <dbReference type="SAM" id="MobiDB-lite"/>
    </source>
</evidence>
<keyword evidence="1" id="KW-0694">RNA-binding</keyword>